<feature type="transmembrane region" description="Helical" evidence="6">
    <location>
        <begin position="113"/>
        <end position="130"/>
    </location>
</feature>
<gene>
    <name evidence="8" type="ORF">LR394_26445</name>
</gene>
<dbReference type="Gene3D" id="1.20.1250.20">
    <property type="entry name" value="MFS general substrate transporter like domains"/>
    <property type="match status" value="1"/>
</dbReference>
<evidence type="ECO:0000313" key="8">
    <source>
        <dbReference type="EMBL" id="MCD5314452.1"/>
    </source>
</evidence>
<comment type="caution">
    <text evidence="8">The sequence shown here is derived from an EMBL/GenBank/DDBJ whole genome shotgun (WGS) entry which is preliminary data.</text>
</comment>
<comment type="subcellular location">
    <subcellularLocation>
        <location evidence="1">Cell membrane</location>
        <topology evidence="1">Multi-pass membrane protein</topology>
    </subcellularLocation>
</comment>
<feature type="transmembrane region" description="Helical" evidence="6">
    <location>
        <begin position="236"/>
        <end position="253"/>
    </location>
</feature>
<evidence type="ECO:0000256" key="4">
    <source>
        <dbReference type="ARBA" id="ARBA00022989"/>
    </source>
</evidence>
<feature type="transmembrane region" description="Helical" evidence="6">
    <location>
        <begin position="340"/>
        <end position="359"/>
    </location>
</feature>
<organism evidence="8 9">
    <name type="scientific">Kineosporia babensis</name>
    <dbReference type="NCBI Taxonomy" id="499548"/>
    <lineage>
        <taxon>Bacteria</taxon>
        <taxon>Bacillati</taxon>
        <taxon>Actinomycetota</taxon>
        <taxon>Actinomycetes</taxon>
        <taxon>Kineosporiales</taxon>
        <taxon>Kineosporiaceae</taxon>
        <taxon>Kineosporia</taxon>
    </lineage>
</organism>
<keyword evidence="9" id="KW-1185">Reference proteome</keyword>
<feature type="transmembrane region" description="Helical" evidence="6">
    <location>
        <begin position="19"/>
        <end position="42"/>
    </location>
</feature>
<feature type="transmembrane region" description="Helical" evidence="6">
    <location>
        <begin position="310"/>
        <end position="328"/>
    </location>
</feature>
<dbReference type="EMBL" id="JAJOMB010000016">
    <property type="protein sequence ID" value="MCD5314452.1"/>
    <property type="molecule type" value="Genomic_DNA"/>
</dbReference>
<evidence type="ECO:0000256" key="3">
    <source>
        <dbReference type="ARBA" id="ARBA00022692"/>
    </source>
</evidence>
<feature type="transmembrane region" description="Helical" evidence="6">
    <location>
        <begin position="365"/>
        <end position="384"/>
    </location>
</feature>
<dbReference type="GO" id="GO:0022857">
    <property type="term" value="F:transmembrane transporter activity"/>
    <property type="evidence" value="ECO:0007669"/>
    <property type="project" value="InterPro"/>
</dbReference>
<dbReference type="CDD" id="cd17321">
    <property type="entry name" value="MFS_MMR_MDR_like"/>
    <property type="match status" value="1"/>
</dbReference>
<evidence type="ECO:0000256" key="1">
    <source>
        <dbReference type="ARBA" id="ARBA00004651"/>
    </source>
</evidence>
<feature type="transmembrane region" description="Helical" evidence="6">
    <location>
        <begin position="54"/>
        <end position="72"/>
    </location>
</feature>
<dbReference type="SUPFAM" id="SSF103473">
    <property type="entry name" value="MFS general substrate transporter"/>
    <property type="match status" value="1"/>
</dbReference>
<dbReference type="PANTHER" id="PTHR42718">
    <property type="entry name" value="MAJOR FACILITATOR SUPERFAMILY MULTIDRUG TRANSPORTER MFSC"/>
    <property type="match status" value="1"/>
</dbReference>
<dbReference type="InterPro" id="IPR020846">
    <property type="entry name" value="MFS_dom"/>
</dbReference>
<keyword evidence="3 6" id="KW-0812">Transmembrane</keyword>
<sequence length="470" mass="49114">MGVTETPTPAAATQLPRSLAWALGSGTILQGLNSAVIAVALIPIAEHYGTSAAIPWLVSGLYIAAAVGSPTGGRLADLFGPRRVYQVGLLIIVIASLLGPFAPSAEWLVADRVLLGLGTSLQFPAAMAIIRREADRRGSTVSGAIGVIALCGQTSAALSPTLGGVIVVLAGWQGIFWANLPLVASSAFWVWRAVPADPPRPRPRAALRQVDLPGAALFVAALALAMFMLLSLGQRLRWWLLPVCGLLVVLLVLRERRATTPFLDLRLLAEHPRILSTCLRGMVTFIAFYTVFYGLPQWLEVGRGLGPAEAGLLMFPVFGVGVLSTVLATRLSSRWGPHRLLLLGNSALIVTGLLLTLIAGPDTHLLLLVLANALLGIPTGFNNLGNQLVLHEGSPAQAAGSASGLYRTAQYIGAALSAVLVAHVVPTDTSAGSAAMADGVAGIGICLMVIGTVLLLAGLVTSRRRRRANR</sequence>
<dbReference type="AlphaFoldDB" id="A0A9X1NGA7"/>
<evidence type="ECO:0000259" key="7">
    <source>
        <dbReference type="PROSITE" id="PS50850"/>
    </source>
</evidence>
<accession>A0A9X1NGA7</accession>
<reference evidence="8" key="1">
    <citation type="submission" date="2021-11" db="EMBL/GenBank/DDBJ databases">
        <title>Streptomyces corallinus and Kineosporia corallina sp. nov., two new coral-derived marine actinobacteria.</title>
        <authorList>
            <person name="Buangrab K."/>
            <person name="Sutthacheep M."/>
            <person name="Yeemin T."/>
            <person name="Harunari E."/>
            <person name="Igarashi Y."/>
            <person name="Sripreechasak P."/>
            <person name="Kanchanasin P."/>
            <person name="Tanasupawat S."/>
            <person name="Phongsopitanun W."/>
        </authorList>
    </citation>
    <scope>NUCLEOTIDE SEQUENCE</scope>
    <source>
        <strain evidence="8">JCM 31032</strain>
    </source>
</reference>
<feature type="transmembrane region" description="Helical" evidence="6">
    <location>
        <begin position="174"/>
        <end position="191"/>
    </location>
</feature>
<protein>
    <submittedName>
        <fullName evidence="8">MFS transporter</fullName>
    </submittedName>
</protein>
<feature type="transmembrane region" description="Helical" evidence="6">
    <location>
        <begin position="274"/>
        <end position="295"/>
    </location>
</feature>
<keyword evidence="4 6" id="KW-1133">Transmembrane helix</keyword>
<proteinExistence type="predicted"/>
<dbReference type="Gene3D" id="1.20.1720.10">
    <property type="entry name" value="Multidrug resistance protein D"/>
    <property type="match status" value="1"/>
</dbReference>
<dbReference type="InterPro" id="IPR011701">
    <property type="entry name" value="MFS"/>
</dbReference>
<feature type="transmembrane region" description="Helical" evidence="6">
    <location>
        <begin position="440"/>
        <end position="460"/>
    </location>
</feature>
<dbReference type="GO" id="GO:0005886">
    <property type="term" value="C:plasma membrane"/>
    <property type="evidence" value="ECO:0007669"/>
    <property type="project" value="UniProtKB-SubCell"/>
</dbReference>
<feature type="transmembrane region" description="Helical" evidence="6">
    <location>
        <begin position="212"/>
        <end position="230"/>
    </location>
</feature>
<feature type="domain" description="Major facilitator superfamily (MFS) profile" evidence="7">
    <location>
        <begin position="19"/>
        <end position="469"/>
    </location>
</feature>
<dbReference type="PANTHER" id="PTHR42718:SF9">
    <property type="entry name" value="MAJOR FACILITATOR SUPERFAMILY MULTIDRUG TRANSPORTER MFSC"/>
    <property type="match status" value="1"/>
</dbReference>
<name>A0A9X1NGA7_9ACTN</name>
<evidence type="ECO:0000256" key="5">
    <source>
        <dbReference type="ARBA" id="ARBA00023136"/>
    </source>
</evidence>
<evidence type="ECO:0000256" key="6">
    <source>
        <dbReference type="SAM" id="Phobius"/>
    </source>
</evidence>
<dbReference type="Proteomes" id="UP001138997">
    <property type="component" value="Unassembled WGS sequence"/>
</dbReference>
<evidence type="ECO:0000313" key="9">
    <source>
        <dbReference type="Proteomes" id="UP001138997"/>
    </source>
</evidence>
<feature type="transmembrane region" description="Helical" evidence="6">
    <location>
        <begin position="84"/>
        <end position="101"/>
    </location>
</feature>
<keyword evidence="5 6" id="KW-0472">Membrane</keyword>
<evidence type="ECO:0000256" key="2">
    <source>
        <dbReference type="ARBA" id="ARBA00022448"/>
    </source>
</evidence>
<dbReference type="PROSITE" id="PS50850">
    <property type="entry name" value="MFS"/>
    <property type="match status" value="1"/>
</dbReference>
<keyword evidence="2" id="KW-0813">Transport</keyword>
<feature type="transmembrane region" description="Helical" evidence="6">
    <location>
        <begin position="142"/>
        <end position="168"/>
    </location>
</feature>
<dbReference type="InterPro" id="IPR036259">
    <property type="entry name" value="MFS_trans_sf"/>
</dbReference>
<feature type="transmembrane region" description="Helical" evidence="6">
    <location>
        <begin position="405"/>
        <end position="425"/>
    </location>
</feature>
<dbReference type="RefSeq" id="WP_231446981.1">
    <property type="nucleotide sequence ID" value="NZ_JAJOMB010000016.1"/>
</dbReference>
<dbReference type="Pfam" id="PF07690">
    <property type="entry name" value="MFS_1"/>
    <property type="match status" value="1"/>
</dbReference>